<dbReference type="EMBL" id="ML995234">
    <property type="protein sequence ID" value="KAF2174338.1"/>
    <property type="molecule type" value="Genomic_DNA"/>
</dbReference>
<evidence type="ECO:0000313" key="4">
    <source>
        <dbReference type="Proteomes" id="UP000800200"/>
    </source>
</evidence>
<gene>
    <name evidence="3" type="ORF">K469DRAFT_699497</name>
    <name evidence="1" type="ORF">K469DRAFT_717746</name>
    <name evidence="2" type="ORF">K469DRAFT_719487</name>
</gene>
<name>A0A6A6D7B0_9PEZI</name>
<evidence type="ECO:0000313" key="2">
    <source>
        <dbReference type="EMBL" id="KAF2177743.1"/>
    </source>
</evidence>
<proteinExistence type="predicted"/>
<keyword evidence="4" id="KW-1185">Reference proteome</keyword>
<evidence type="ECO:0000313" key="3">
    <source>
        <dbReference type="EMBL" id="KAF2195875.1"/>
    </source>
</evidence>
<dbReference type="EMBL" id="ML994610">
    <property type="protein sequence ID" value="KAF2195875.1"/>
    <property type="molecule type" value="Genomic_DNA"/>
</dbReference>
<accession>A0A6A6D7B0</accession>
<dbReference type="AlphaFoldDB" id="A0A6A6D7B0"/>
<reference evidence="1" key="1">
    <citation type="journal article" date="2020" name="Stud. Mycol.">
        <title>101 Dothideomycetes genomes: a test case for predicting lifestyles and emergence of pathogens.</title>
        <authorList>
            <person name="Haridas S."/>
            <person name="Albert R."/>
            <person name="Binder M."/>
            <person name="Bloem J."/>
            <person name="Labutti K."/>
            <person name="Salamov A."/>
            <person name="Andreopoulos B."/>
            <person name="Baker S."/>
            <person name="Barry K."/>
            <person name="Bills G."/>
            <person name="Bluhm B."/>
            <person name="Cannon C."/>
            <person name="Castanera R."/>
            <person name="Culley D."/>
            <person name="Daum C."/>
            <person name="Ezra D."/>
            <person name="Gonzalez J."/>
            <person name="Henrissat B."/>
            <person name="Kuo A."/>
            <person name="Liang C."/>
            <person name="Lipzen A."/>
            <person name="Lutzoni F."/>
            <person name="Magnuson J."/>
            <person name="Mondo S."/>
            <person name="Nolan M."/>
            <person name="Ohm R."/>
            <person name="Pangilinan J."/>
            <person name="Park H.-J."/>
            <person name="Ramirez L."/>
            <person name="Alfaro M."/>
            <person name="Sun H."/>
            <person name="Tritt A."/>
            <person name="Yoshinaga Y."/>
            <person name="Zwiers L.-H."/>
            <person name="Turgeon B."/>
            <person name="Goodwin S."/>
            <person name="Spatafora J."/>
            <person name="Crous P."/>
            <person name="Grigoriev I."/>
        </authorList>
    </citation>
    <scope>NUCLEOTIDE SEQUENCE</scope>
    <source>
        <strain evidence="1">CBS 207.26</strain>
    </source>
</reference>
<dbReference type="Proteomes" id="UP000800200">
    <property type="component" value="Unassembled WGS sequence"/>
</dbReference>
<dbReference type="EMBL" id="ML994684">
    <property type="protein sequence ID" value="KAF2177743.1"/>
    <property type="molecule type" value="Genomic_DNA"/>
</dbReference>
<sequence length="54" mass="5964">MAEARLFRALCAQFSELPELYIFTLTALKGGCCGMAEARLFRALCAQFSEFPGL</sequence>
<organism evidence="1 4">
    <name type="scientific">Zopfia rhizophila CBS 207.26</name>
    <dbReference type="NCBI Taxonomy" id="1314779"/>
    <lineage>
        <taxon>Eukaryota</taxon>
        <taxon>Fungi</taxon>
        <taxon>Dikarya</taxon>
        <taxon>Ascomycota</taxon>
        <taxon>Pezizomycotina</taxon>
        <taxon>Dothideomycetes</taxon>
        <taxon>Dothideomycetes incertae sedis</taxon>
        <taxon>Zopfiaceae</taxon>
        <taxon>Zopfia</taxon>
    </lineage>
</organism>
<evidence type="ECO:0000313" key="1">
    <source>
        <dbReference type="EMBL" id="KAF2174338.1"/>
    </source>
</evidence>
<protein>
    <submittedName>
        <fullName evidence="1">Uncharacterized protein</fullName>
    </submittedName>
</protein>